<feature type="binding site" evidence="6">
    <location>
        <begin position="141"/>
        <end position="142"/>
    </location>
    <ligand>
        <name>FMN</name>
        <dbReference type="ChEBI" id="CHEBI:58210"/>
    </ligand>
</feature>
<feature type="binding site" evidence="6">
    <location>
        <position position="125"/>
    </location>
    <ligand>
        <name>FMN</name>
        <dbReference type="ChEBI" id="CHEBI:58210"/>
    </ligand>
</feature>
<evidence type="ECO:0000256" key="3">
    <source>
        <dbReference type="ARBA" id="ARBA00022857"/>
    </source>
</evidence>
<dbReference type="GO" id="GO:0006212">
    <property type="term" value="P:uracil catabolic process"/>
    <property type="evidence" value="ECO:0007669"/>
    <property type="project" value="UniProtKB-UniRule"/>
</dbReference>
<comment type="function">
    <text evidence="6">Catalyzes the pyrimidine ring opening between N-3 and C-4 by an unusual flavin hydroperoxide-catalyzed mechanism, adding oxygen atoms in the process to yield ureidoacrylate peracid, that immediately reacts with FMN forming ureidoacrylate and FMN-N(5)-oxide. The FMN-N(5)-oxide reacts spontaneously with NADH to produce FMN. Requires the flavin reductase RutF to regenerate FMN in vivo.</text>
</comment>
<dbReference type="InterPro" id="IPR036661">
    <property type="entry name" value="Luciferase-like_sf"/>
</dbReference>
<evidence type="ECO:0000259" key="7">
    <source>
        <dbReference type="Pfam" id="PF00296"/>
    </source>
</evidence>
<dbReference type="InterPro" id="IPR011251">
    <property type="entry name" value="Luciferase-like_dom"/>
</dbReference>
<evidence type="ECO:0000256" key="5">
    <source>
        <dbReference type="ARBA" id="ARBA00023033"/>
    </source>
</evidence>
<dbReference type="RefSeq" id="WP_107977832.1">
    <property type="nucleotide sequence ID" value="NZ_BMEZ01000022.1"/>
</dbReference>
<dbReference type="GO" id="GO:0019740">
    <property type="term" value="P:nitrogen utilization"/>
    <property type="evidence" value="ECO:0007669"/>
    <property type="project" value="UniProtKB-UniRule"/>
</dbReference>
<keyword evidence="2 6" id="KW-0288">FMN</keyword>
<keyword evidence="1 6" id="KW-0285">Flavoprotein</keyword>
<comment type="catalytic activity">
    <reaction evidence="6">
        <text>uracil + FMNH2 + NADH + O2 = (Z)-3-ureidoacrylate + FMN + NAD(+) + H2O + H(+)</text>
        <dbReference type="Rhea" id="RHEA:31587"/>
        <dbReference type="ChEBI" id="CHEBI:15377"/>
        <dbReference type="ChEBI" id="CHEBI:15378"/>
        <dbReference type="ChEBI" id="CHEBI:15379"/>
        <dbReference type="ChEBI" id="CHEBI:17568"/>
        <dbReference type="ChEBI" id="CHEBI:57540"/>
        <dbReference type="ChEBI" id="CHEBI:57618"/>
        <dbReference type="ChEBI" id="CHEBI:57945"/>
        <dbReference type="ChEBI" id="CHEBI:58210"/>
        <dbReference type="ChEBI" id="CHEBI:59891"/>
        <dbReference type="EC" id="1.14.99.46"/>
    </reaction>
</comment>
<proteinExistence type="inferred from homology"/>
<name>A0A2T6ANI1_9RHOB</name>
<protein>
    <recommendedName>
        <fullName evidence="6">Pyrimidine monooxygenase RutA</fullName>
        <ecNumber evidence="6">1.14.99.46</ecNumber>
    </recommendedName>
</protein>
<sequence>MTKIGVFLPIGSRGWLISTTSPETYPTFDLNRTVTQRAEHYGFDFALSMIKLRGFAGPSEYWVHNLESLTLMAGIAAQTSKIQLFGSVGMLTIPPAVVARMTATIDSIAPGRFGVNIVTGWQPKEYEQMGIELGEEHFARRYDYASEYAQVMTELWETGQSDFKGDFFTMNDCVLSPRPAGHIPIIGAGQSDKGIEFVAKYGDYSFVAARGDTNQVTVAKDTLARVQKASAEHGRETGALLLVLIIADRTDELAWQKWEHYKSGTDLEALQWQADQAGHDKKASKDSTAKALTTTITNPKPTNLARLVGSYEHVAEMLDELADTPGLKGIMLAFDDFITGIEQFGQYIQPAMRSRRHIVNPAKAA</sequence>
<feature type="domain" description="Luciferase-like" evidence="7">
    <location>
        <begin position="3"/>
        <end position="324"/>
    </location>
</feature>
<dbReference type="EMBL" id="QBKN01000022">
    <property type="protein sequence ID" value="PTX45381.1"/>
    <property type="molecule type" value="Genomic_DNA"/>
</dbReference>
<keyword evidence="3 6" id="KW-0521">NADP</keyword>
<gene>
    <name evidence="6" type="primary">rutA</name>
    <name evidence="8" type="ORF">C8N44_12236</name>
</gene>
<evidence type="ECO:0000313" key="8">
    <source>
        <dbReference type="EMBL" id="PTX45381.1"/>
    </source>
</evidence>
<dbReference type="HAMAP" id="MF_01699">
    <property type="entry name" value="RutA"/>
    <property type="match status" value="1"/>
</dbReference>
<dbReference type="Gene3D" id="3.20.20.30">
    <property type="entry name" value="Luciferase-like domain"/>
    <property type="match status" value="1"/>
</dbReference>
<feature type="binding site" evidence="6">
    <location>
        <position position="116"/>
    </location>
    <ligand>
        <name>FMN</name>
        <dbReference type="ChEBI" id="CHEBI:58210"/>
    </ligand>
</feature>
<dbReference type="InterPro" id="IPR019914">
    <property type="entry name" value="Pyrimidine_monooxygenase_RutA"/>
</dbReference>
<dbReference type="CDD" id="cd01094">
    <property type="entry name" value="Alkanesulfonate_monoxygenase"/>
    <property type="match status" value="1"/>
</dbReference>
<dbReference type="Pfam" id="PF00296">
    <property type="entry name" value="Bac_luciferase"/>
    <property type="match status" value="1"/>
</dbReference>
<dbReference type="GO" id="GO:0046306">
    <property type="term" value="P:alkanesulfonate catabolic process"/>
    <property type="evidence" value="ECO:0007669"/>
    <property type="project" value="TreeGrafter"/>
</dbReference>
<dbReference type="GO" id="GO:0008726">
    <property type="term" value="F:alkanesulfonate monooxygenase activity"/>
    <property type="evidence" value="ECO:0007669"/>
    <property type="project" value="TreeGrafter"/>
</dbReference>
<dbReference type="PANTHER" id="PTHR42847:SF4">
    <property type="entry name" value="ALKANESULFONATE MONOOXYGENASE-RELATED"/>
    <property type="match status" value="1"/>
</dbReference>
<keyword evidence="9" id="KW-1185">Reference proteome</keyword>
<evidence type="ECO:0000256" key="6">
    <source>
        <dbReference type="HAMAP-Rule" id="MF_01699"/>
    </source>
</evidence>
<dbReference type="PANTHER" id="PTHR42847">
    <property type="entry name" value="ALKANESULFONATE MONOOXYGENASE"/>
    <property type="match status" value="1"/>
</dbReference>
<evidence type="ECO:0000313" key="9">
    <source>
        <dbReference type="Proteomes" id="UP000244069"/>
    </source>
</evidence>
<evidence type="ECO:0000256" key="2">
    <source>
        <dbReference type="ARBA" id="ARBA00022643"/>
    </source>
</evidence>
<feature type="binding site" evidence="6">
    <location>
        <position position="191"/>
    </location>
    <ligand>
        <name>FMN</name>
        <dbReference type="ChEBI" id="CHEBI:58210"/>
    </ligand>
</feature>
<evidence type="ECO:0000256" key="1">
    <source>
        <dbReference type="ARBA" id="ARBA00022630"/>
    </source>
</evidence>
<dbReference type="EC" id="1.14.99.46" evidence="6"/>
<dbReference type="NCBIfam" id="TIGR03612">
    <property type="entry name" value="RutA"/>
    <property type="match status" value="1"/>
</dbReference>
<dbReference type="OrthoDB" id="9779442at2"/>
<keyword evidence="4 6" id="KW-0560">Oxidoreductase</keyword>
<comment type="caution">
    <text evidence="8">The sequence shown here is derived from an EMBL/GenBank/DDBJ whole genome shotgun (WGS) entry which is preliminary data.</text>
</comment>
<reference evidence="8 9" key="1">
    <citation type="submission" date="2018-04" db="EMBL/GenBank/DDBJ databases">
        <title>Genomic Encyclopedia of Archaeal and Bacterial Type Strains, Phase II (KMG-II): from individual species to whole genera.</title>
        <authorList>
            <person name="Goeker M."/>
        </authorList>
    </citation>
    <scope>NUCLEOTIDE SEQUENCE [LARGE SCALE GENOMIC DNA]</scope>
    <source>
        <strain evidence="8 9">DSM 29329</strain>
    </source>
</reference>
<dbReference type="AlphaFoldDB" id="A0A2T6ANI1"/>
<comment type="similarity">
    <text evidence="6">Belongs to the NtaA/SnaA/DszA monooxygenase family. RutA subfamily.</text>
</comment>
<dbReference type="Proteomes" id="UP000244069">
    <property type="component" value="Unassembled WGS sequence"/>
</dbReference>
<feature type="binding site" evidence="6">
    <location>
        <begin position="50"/>
        <end position="51"/>
    </location>
    <ligand>
        <name>FMN</name>
        <dbReference type="ChEBI" id="CHEBI:58210"/>
    </ligand>
</feature>
<evidence type="ECO:0000256" key="4">
    <source>
        <dbReference type="ARBA" id="ARBA00023002"/>
    </source>
</evidence>
<dbReference type="InterPro" id="IPR050172">
    <property type="entry name" value="SsuD_RutA_monooxygenase"/>
</dbReference>
<organism evidence="8 9">
    <name type="scientific">Allosediminivita pacifica</name>
    <dbReference type="NCBI Taxonomy" id="1267769"/>
    <lineage>
        <taxon>Bacteria</taxon>
        <taxon>Pseudomonadati</taxon>
        <taxon>Pseudomonadota</taxon>
        <taxon>Alphaproteobacteria</taxon>
        <taxon>Rhodobacterales</taxon>
        <taxon>Paracoccaceae</taxon>
        <taxon>Allosediminivita</taxon>
    </lineage>
</organism>
<accession>A0A2T6ANI1</accession>
<dbReference type="GO" id="GO:0052614">
    <property type="term" value="F:uracil oxygenase activity"/>
    <property type="evidence" value="ECO:0007669"/>
    <property type="project" value="UniProtKB-EC"/>
</dbReference>
<dbReference type="SUPFAM" id="SSF51679">
    <property type="entry name" value="Bacterial luciferase-like"/>
    <property type="match status" value="1"/>
</dbReference>
<comment type="catalytic activity">
    <reaction evidence="6">
        <text>thymine + FMNH2 + NADH + O2 = (Z)-2-methylureidoacrylate + FMN + NAD(+) + H2O + H(+)</text>
        <dbReference type="Rhea" id="RHEA:31599"/>
        <dbReference type="ChEBI" id="CHEBI:15377"/>
        <dbReference type="ChEBI" id="CHEBI:15378"/>
        <dbReference type="ChEBI" id="CHEBI:15379"/>
        <dbReference type="ChEBI" id="CHEBI:17821"/>
        <dbReference type="ChEBI" id="CHEBI:57540"/>
        <dbReference type="ChEBI" id="CHEBI:57618"/>
        <dbReference type="ChEBI" id="CHEBI:57945"/>
        <dbReference type="ChEBI" id="CHEBI:58210"/>
        <dbReference type="ChEBI" id="CHEBI:143783"/>
        <dbReference type="EC" id="1.14.99.46"/>
    </reaction>
</comment>
<keyword evidence="5 6" id="KW-0503">Monooxygenase</keyword>